<proteinExistence type="predicted"/>
<dbReference type="InterPro" id="IPR008333">
    <property type="entry name" value="Cbr1-like_FAD-bd_dom"/>
</dbReference>
<dbReference type="AlphaFoldDB" id="A0A368VV47"/>
<dbReference type="GO" id="GO:0016491">
    <property type="term" value="F:oxidoreductase activity"/>
    <property type="evidence" value="ECO:0007669"/>
    <property type="project" value="InterPro"/>
</dbReference>
<dbReference type="NCBIfam" id="NF040810">
    <property type="entry name" value="BenC"/>
    <property type="match status" value="1"/>
</dbReference>
<dbReference type="EMBL" id="QPJC01000002">
    <property type="protein sequence ID" value="RCW45964.1"/>
    <property type="molecule type" value="Genomic_DNA"/>
</dbReference>
<dbReference type="PROSITE" id="PS51085">
    <property type="entry name" value="2FE2S_FER_2"/>
    <property type="match status" value="1"/>
</dbReference>
<dbReference type="InterPro" id="IPR001041">
    <property type="entry name" value="2Fe-2S_ferredoxin-type"/>
</dbReference>
<evidence type="ECO:0000313" key="6">
    <source>
        <dbReference type="EMBL" id="RCW45964.1"/>
    </source>
</evidence>
<dbReference type="PANTHER" id="PTHR47354:SF5">
    <property type="entry name" value="PROTEIN RFBI"/>
    <property type="match status" value="1"/>
</dbReference>
<dbReference type="SUPFAM" id="SSF63380">
    <property type="entry name" value="Riboflavin synthase domain-like"/>
    <property type="match status" value="1"/>
</dbReference>
<dbReference type="Gene3D" id="2.40.30.10">
    <property type="entry name" value="Translation factors"/>
    <property type="match status" value="1"/>
</dbReference>
<keyword evidence="2" id="KW-0001">2Fe-2S</keyword>
<dbReference type="PROSITE" id="PS51384">
    <property type="entry name" value="FAD_FR"/>
    <property type="match status" value="1"/>
</dbReference>
<dbReference type="Pfam" id="PF00175">
    <property type="entry name" value="NAD_binding_1"/>
    <property type="match status" value="1"/>
</dbReference>
<dbReference type="CDD" id="cd06209">
    <property type="entry name" value="BenDO_FAD_NAD"/>
    <property type="match status" value="1"/>
</dbReference>
<dbReference type="InterPro" id="IPR012675">
    <property type="entry name" value="Beta-grasp_dom_sf"/>
</dbReference>
<reference evidence="6 7" key="1">
    <citation type="submission" date="2018-07" db="EMBL/GenBank/DDBJ databases">
        <title>Genomic Encyclopedia of Type Strains, Phase III (KMG-III): the genomes of soil and plant-associated and newly described type strains.</title>
        <authorList>
            <person name="Whitman W."/>
        </authorList>
    </citation>
    <scope>NUCLEOTIDE SEQUENCE [LARGE SCALE GENOMIC DNA]</scope>
    <source>
        <strain evidence="6 7">CECT 8575</strain>
    </source>
</reference>
<sequence>MTHQVALSFEDGVTRFITCAPHETVADASYKARINIPLDCRDGACGTCKSFCESGDYDGGDYIEDALTDSEAEQGYALPCQMTPHSDLVLQIPSTSAAAKTQAATHSATMTEIRRFSETTVGFRLELDDRDALAFLPGQYVNVSVPGTEATRSYSFSSGPEDKTVSFLVRITEGGLMSEYLRDRAEVGDKLELTGPLGSFFLREPKRRMLMLAGGTGLAPLLSMLEKLAGTELEHPIHLVYGVSRDADLVELDKLRHYAEVIDGFTFDYCMSDEAGSAPKKGYVTDHLEQEHLNGGDVDVYLCGPPAMVEAVRAYLSAEGIAPANFFFEKFNVAAVQEADAEASVPA</sequence>
<evidence type="ECO:0000256" key="3">
    <source>
        <dbReference type="ARBA" id="ARBA00023014"/>
    </source>
</evidence>
<keyword evidence="3" id="KW-0411">Iron-sulfur</keyword>
<dbReference type="PROSITE" id="PS00197">
    <property type="entry name" value="2FE2S_FER_1"/>
    <property type="match status" value="1"/>
</dbReference>
<dbReference type="Gene3D" id="3.10.20.30">
    <property type="match status" value="1"/>
</dbReference>
<dbReference type="InterPro" id="IPR050415">
    <property type="entry name" value="MRET"/>
</dbReference>
<feature type="domain" description="2Fe-2S ferredoxin-type" evidence="4">
    <location>
        <begin position="3"/>
        <end position="96"/>
    </location>
</feature>
<gene>
    <name evidence="6" type="ORF">DFQ14_102266</name>
</gene>
<comment type="cofactor">
    <cofactor evidence="1">
        <name>FAD</name>
        <dbReference type="ChEBI" id="CHEBI:57692"/>
    </cofactor>
</comment>
<evidence type="ECO:0000256" key="1">
    <source>
        <dbReference type="ARBA" id="ARBA00001974"/>
    </source>
</evidence>
<dbReference type="InterPro" id="IPR006058">
    <property type="entry name" value="2Fe2S_fd_BS"/>
</dbReference>
<protein>
    <submittedName>
        <fullName evidence="6">NAD(P)H-flavin reductase</fullName>
    </submittedName>
</protein>
<accession>A0A368VV47</accession>
<evidence type="ECO:0000313" key="7">
    <source>
        <dbReference type="Proteomes" id="UP000253495"/>
    </source>
</evidence>
<keyword evidence="7" id="KW-1185">Reference proteome</keyword>
<evidence type="ECO:0000259" key="4">
    <source>
        <dbReference type="PROSITE" id="PS51085"/>
    </source>
</evidence>
<dbReference type="InterPro" id="IPR039261">
    <property type="entry name" value="FNR_nucleotide-bd"/>
</dbReference>
<keyword evidence="2" id="KW-0408">Iron</keyword>
<evidence type="ECO:0000256" key="2">
    <source>
        <dbReference type="ARBA" id="ARBA00022714"/>
    </source>
</evidence>
<feature type="domain" description="FAD-binding FR-type" evidence="5">
    <location>
        <begin position="103"/>
        <end position="203"/>
    </location>
</feature>
<dbReference type="Pfam" id="PF00970">
    <property type="entry name" value="FAD_binding_6"/>
    <property type="match status" value="1"/>
</dbReference>
<dbReference type="GO" id="GO:0051537">
    <property type="term" value="F:2 iron, 2 sulfur cluster binding"/>
    <property type="evidence" value="ECO:0007669"/>
    <property type="project" value="UniProtKB-KW"/>
</dbReference>
<dbReference type="CDD" id="cd00207">
    <property type="entry name" value="fer2"/>
    <property type="match status" value="1"/>
</dbReference>
<dbReference type="InterPro" id="IPR001433">
    <property type="entry name" value="OxRdtase_FAD/NAD-bd"/>
</dbReference>
<dbReference type="InterPro" id="IPR047683">
    <property type="entry name" value="BenC-like_FAD_NAD-bd"/>
</dbReference>
<dbReference type="Pfam" id="PF00111">
    <property type="entry name" value="Fer2"/>
    <property type="match status" value="1"/>
</dbReference>
<dbReference type="InterPro" id="IPR001709">
    <property type="entry name" value="Flavoprot_Pyr_Nucl_cyt_Rdtase"/>
</dbReference>
<dbReference type="InterPro" id="IPR036010">
    <property type="entry name" value="2Fe-2S_ferredoxin-like_sf"/>
</dbReference>
<organism evidence="6 7">
    <name type="scientific">Halopolyspora algeriensis</name>
    <dbReference type="NCBI Taxonomy" id="1500506"/>
    <lineage>
        <taxon>Bacteria</taxon>
        <taxon>Bacillati</taxon>
        <taxon>Actinomycetota</taxon>
        <taxon>Actinomycetes</taxon>
        <taxon>Actinomycetes incertae sedis</taxon>
        <taxon>Halopolyspora</taxon>
    </lineage>
</organism>
<dbReference type="Proteomes" id="UP000253495">
    <property type="component" value="Unassembled WGS sequence"/>
</dbReference>
<dbReference type="InterPro" id="IPR017938">
    <property type="entry name" value="Riboflavin_synthase-like_b-brl"/>
</dbReference>
<dbReference type="SUPFAM" id="SSF54292">
    <property type="entry name" value="2Fe-2S ferredoxin-like"/>
    <property type="match status" value="1"/>
</dbReference>
<dbReference type="PRINTS" id="PR00410">
    <property type="entry name" value="PHEHYDRXLASE"/>
</dbReference>
<name>A0A368VV47_9ACTN</name>
<dbReference type="PRINTS" id="PR00371">
    <property type="entry name" value="FPNCR"/>
</dbReference>
<comment type="caution">
    <text evidence="6">The sequence shown here is derived from an EMBL/GenBank/DDBJ whole genome shotgun (WGS) entry which is preliminary data.</text>
</comment>
<keyword evidence="2" id="KW-0479">Metal-binding</keyword>
<dbReference type="InterPro" id="IPR017927">
    <property type="entry name" value="FAD-bd_FR_type"/>
</dbReference>
<evidence type="ECO:0000259" key="5">
    <source>
        <dbReference type="PROSITE" id="PS51384"/>
    </source>
</evidence>
<dbReference type="Gene3D" id="3.40.50.80">
    <property type="entry name" value="Nucleotide-binding domain of ferredoxin-NADP reductase (FNR) module"/>
    <property type="match status" value="1"/>
</dbReference>
<dbReference type="SUPFAM" id="SSF52343">
    <property type="entry name" value="Ferredoxin reductase-like, C-terminal NADP-linked domain"/>
    <property type="match status" value="1"/>
</dbReference>
<dbReference type="PANTHER" id="PTHR47354">
    <property type="entry name" value="NADH OXIDOREDUCTASE HCR"/>
    <property type="match status" value="1"/>
</dbReference>
<dbReference type="OrthoDB" id="4307358at2"/>